<sequence>MEKNISGNYNSTFASPSCMQSQNVNNTVCRPPISCYGCGNPGFIKAKCPKCSLKKERASVNAIQMFTCVTSPVPLFEIEVYEATGTVCADTGASQSVGGELMFKFLKNRGQKFRELYLPMCLADGQQSTPLVQKATVPITVCGRTFQTDLIFLPHAKWNRTLLSVDFLKISGIVMNMRKNYWYFGDKPNCRIPFAKDIPLPTNDSPVELNNSSCRTSSISSDVLVQRNPADETETSDHHLREEEGQDLDAKERNDLIKERASVNAIQMFTCVTSPVPLFEIEVYEATGTVCADTGASQSVGGELMFKFLKNRGQKFRELYLPMCLADGQQSTPLVQKATVPITVCGRTFQTDLIFLPHA</sequence>
<accession>A0A8X6UVS5</accession>
<dbReference type="Gene3D" id="2.40.70.10">
    <property type="entry name" value="Acid Proteases"/>
    <property type="match status" value="1"/>
</dbReference>
<name>A0A8X6UVS5_NEPPI</name>
<evidence type="ECO:0000313" key="3">
    <source>
        <dbReference type="Proteomes" id="UP000887013"/>
    </source>
</evidence>
<protein>
    <submittedName>
        <fullName evidence="2">Transposon Tf2-6 polyprotein</fullName>
    </submittedName>
</protein>
<keyword evidence="3" id="KW-1185">Reference proteome</keyword>
<dbReference type="InterPro" id="IPR021109">
    <property type="entry name" value="Peptidase_aspartic_dom_sf"/>
</dbReference>
<evidence type="ECO:0000256" key="1">
    <source>
        <dbReference type="SAM" id="MobiDB-lite"/>
    </source>
</evidence>
<comment type="caution">
    <text evidence="2">The sequence shown here is derived from an EMBL/GenBank/DDBJ whole genome shotgun (WGS) entry which is preliminary data.</text>
</comment>
<proteinExistence type="predicted"/>
<organism evidence="2 3">
    <name type="scientific">Nephila pilipes</name>
    <name type="common">Giant wood spider</name>
    <name type="synonym">Nephila maculata</name>
    <dbReference type="NCBI Taxonomy" id="299642"/>
    <lineage>
        <taxon>Eukaryota</taxon>
        <taxon>Metazoa</taxon>
        <taxon>Ecdysozoa</taxon>
        <taxon>Arthropoda</taxon>
        <taxon>Chelicerata</taxon>
        <taxon>Arachnida</taxon>
        <taxon>Araneae</taxon>
        <taxon>Araneomorphae</taxon>
        <taxon>Entelegynae</taxon>
        <taxon>Araneoidea</taxon>
        <taxon>Nephilidae</taxon>
        <taxon>Nephila</taxon>
    </lineage>
</organism>
<feature type="non-terminal residue" evidence="2">
    <location>
        <position position="1"/>
    </location>
</feature>
<feature type="compositionally biased region" description="Basic and acidic residues" evidence="1">
    <location>
        <begin position="235"/>
        <end position="247"/>
    </location>
</feature>
<gene>
    <name evidence="2" type="primary">Tf2-6_445</name>
    <name evidence="2" type="ORF">NPIL_387931</name>
</gene>
<dbReference type="Proteomes" id="UP000887013">
    <property type="component" value="Unassembled WGS sequence"/>
</dbReference>
<dbReference type="EMBL" id="BMAW01037575">
    <property type="protein sequence ID" value="GFU49073.1"/>
    <property type="molecule type" value="Genomic_DNA"/>
</dbReference>
<reference evidence="2" key="1">
    <citation type="submission" date="2020-08" db="EMBL/GenBank/DDBJ databases">
        <title>Multicomponent nature underlies the extraordinary mechanical properties of spider dragline silk.</title>
        <authorList>
            <person name="Kono N."/>
            <person name="Nakamura H."/>
            <person name="Mori M."/>
            <person name="Yoshida Y."/>
            <person name="Ohtoshi R."/>
            <person name="Malay A.D."/>
            <person name="Moran D.A.P."/>
            <person name="Tomita M."/>
            <person name="Numata K."/>
            <person name="Arakawa K."/>
        </authorList>
    </citation>
    <scope>NUCLEOTIDE SEQUENCE</scope>
</reference>
<dbReference type="AlphaFoldDB" id="A0A8X6UVS5"/>
<evidence type="ECO:0000313" key="2">
    <source>
        <dbReference type="EMBL" id="GFU49073.1"/>
    </source>
</evidence>
<feature type="region of interest" description="Disordered" evidence="1">
    <location>
        <begin position="225"/>
        <end position="247"/>
    </location>
</feature>